<dbReference type="FunFam" id="3.10.10.10:FF:000007">
    <property type="entry name" value="Retrovirus-related Pol polyprotein from transposon 17.6-like Protein"/>
    <property type="match status" value="1"/>
</dbReference>
<evidence type="ECO:0000256" key="6">
    <source>
        <dbReference type="ARBA" id="ARBA00022801"/>
    </source>
</evidence>
<organism evidence="9 10">
    <name type="scientific">Clonorchis sinensis</name>
    <name type="common">Chinese liver fluke</name>
    <dbReference type="NCBI Taxonomy" id="79923"/>
    <lineage>
        <taxon>Eukaryota</taxon>
        <taxon>Metazoa</taxon>
        <taxon>Spiralia</taxon>
        <taxon>Lophotrochozoa</taxon>
        <taxon>Platyhelminthes</taxon>
        <taxon>Trematoda</taxon>
        <taxon>Digenea</taxon>
        <taxon>Opisthorchiida</taxon>
        <taxon>Opisthorchiata</taxon>
        <taxon>Opisthorchiidae</taxon>
        <taxon>Clonorchis</taxon>
    </lineage>
</organism>
<dbReference type="Gene3D" id="3.30.70.270">
    <property type="match status" value="1"/>
</dbReference>
<reference evidence="9" key="1">
    <citation type="journal article" date="2011" name="Genome Biol.">
        <title>The draft genome of the carcinogenic human liver fluke Clonorchis sinensis.</title>
        <authorList>
            <person name="Wang X."/>
            <person name="Chen W."/>
            <person name="Huang Y."/>
            <person name="Sun J."/>
            <person name="Men J."/>
            <person name="Liu H."/>
            <person name="Luo F."/>
            <person name="Guo L."/>
            <person name="Lv X."/>
            <person name="Deng C."/>
            <person name="Zhou C."/>
            <person name="Fan Y."/>
            <person name="Li X."/>
            <person name="Huang L."/>
            <person name="Hu Y."/>
            <person name="Liang C."/>
            <person name="Hu X."/>
            <person name="Xu J."/>
            <person name="Yu X."/>
        </authorList>
    </citation>
    <scope>NUCLEOTIDE SEQUENCE [LARGE SCALE GENOMIC DNA]</scope>
    <source>
        <strain evidence="9">Henan</strain>
    </source>
</reference>
<dbReference type="PANTHER" id="PTHR24559">
    <property type="entry name" value="TRANSPOSON TY3-I GAG-POL POLYPROTEIN"/>
    <property type="match status" value="1"/>
</dbReference>
<keyword evidence="4" id="KW-0540">Nuclease</keyword>
<sequence length="594" mass="66526">MFPDRPVPALRPPNIFCPGDDFTLWSFRARSYLKLVPPSQYGQYLLSLLDDSAARQLLSTGTSVEAPSATLWAILDDLFNVRQPTLLQLERFRERKQLPGESVDQFLGSLRNLATKIYAAEDRIKIEEELLQQFILGVSHPGLKAELIRRSPDNIRDAIQLASYEATSVLEPQLHALKLTANPGPRQPPPGNWNNRPTSRMNCPYCRRFGRRAQRCGHNPPIRPTGEPLFFCNSVPVISHISHSTPPLTMSGYLDNRPVRFLLDTGASCSVVGAREFWPRCRQPAASTKLITANGTPLQTAGTASFSVSIGQLCTHHQFYCAPVTWEAILGMDFLKKYKASIDFVSGQITFDNLCPPNPGFLSTVEHSSHWAQPLVECSPAPPEAKYGIMELLNEFTTSFDTHRSKLGRTHVLQHTIDTGHHRPMYQTPRRVPIHYRAKLDAMIQEMLDDGIIRPSSSPWASPIVLAKKKHGNLRMCIDYRRLNDITTRDSLPLPRVDDTIDAVAGAKWFSTLDLASGYWQVEVAPQDRPKTAFIIPSGLYEFETMPFGLANAPATFQRLMQTVLAGLVPGSCLIYLDDIIVHGRTTNEHNSRL</sequence>
<keyword evidence="7" id="KW-0695">RNA-directed DNA polymerase</keyword>
<dbReference type="AlphaFoldDB" id="G7YPA7"/>
<name>G7YPA7_CLOSI</name>
<dbReference type="CDD" id="cd01647">
    <property type="entry name" value="RT_LTR"/>
    <property type="match status" value="1"/>
</dbReference>
<dbReference type="Pfam" id="PF13975">
    <property type="entry name" value="gag-asp_proteas"/>
    <property type="match status" value="1"/>
</dbReference>
<dbReference type="Gene3D" id="3.10.10.10">
    <property type="entry name" value="HIV Type 1 Reverse Transcriptase, subunit A, domain 1"/>
    <property type="match status" value="1"/>
</dbReference>
<dbReference type="Gene3D" id="2.40.70.10">
    <property type="entry name" value="Acid Proteases"/>
    <property type="match status" value="1"/>
</dbReference>
<proteinExistence type="predicted"/>
<keyword evidence="2" id="KW-0808">Transferase</keyword>
<accession>G7YPA7</accession>
<dbReference type="InterPro" id="IPR053134">
    <property type="entry name" value="RNA-dir_DNA_polymerase"/>
</dbReference>
<reference key="2">
    <citation type="submission" date="2011-10" db="EMBL/GenBank/DDBJ databases">
        <title>The genome and transcriptome sequence of Clonorchis sinensis provide insights into the carcinogenic liver fluke.</title>
        <authorList>
            <person name="Wang X."/>
            <person name="Huang Y."/>
            <person name="Chen W."/>
            <person name="Liu H."/>
            <person name="Guo L."/>
            <person name="Chen Y."/>
            <person name="Luo F."/>
            <person name="Zhou W."/>
            <person name="Sun J."/>
            <person name="Mao Q."/>
            <person name="Liang P."/>
            <person name="Zhou C."/>
            <person name="Tian Y."/>
            <person name="Men J."/>
            <person name="Lv X."/>
            <person name="Huang L."/>
            <person name="Zhou J."/>
            <person name="Hu Y."/>
            <person name="Li R."/>
            <person name="Zhang F."/>
            <person name="Lei H."/>
            <person name="Li X."/>
            <person name="Hu X."/>
            <person name="Liang C."/>
            <person name="Xu J."/>
            <person name="Wu Z."/>
            <person name="Yu X."/>
        </authorList>
    </citation>
    <scope>NUCLEOTIDE SEQUENCE</scope>
    <source>
        <strain>Henan</strain>
    </source>
</reference>
<evidence type="ECO:0000256" key="2">
    <source>
        <dbReference type="ARBA" id="ARBA00022679"/>
    </source>
</evidence>
<dbReference type="GO" id="GO:0003964">
    <property type="term" value="F:RNA-directed DNA polymerase activity"/>
    <property type="evidence" value="ECO:0007669"/>
    <property type="project" value="UniProtKB-KW"/>
</dbReference>
<evidence type="ECO:0000313" key="9">
    <source>
        <dbReference type="EMBL" id="GAA54788.1"/>
    </source>
</evidence>
<dbReference type="SUPFAM" id="SSF56672">
    <property type="entry name" value="DNA/RNA polymerases"/>
    <property type="match status" value="1"/>
</dbReference>
<evidence type="ECO:0000313" key="10">
    <source>
        <dbReference type="Proteomes" id="UP000008909"/>
    </source>
</evidence>
<dbReference type="InterPro" id="IPR001969">
    <property type="entry name" value="Aspartic_peptidase_AS"/>
</dbReference>
<feature type="non-terminal residue" evidence="9">
    <location>
        <position position="594"/>
    </location>
</feature>
<keyword evidence="6" id="KW-0378">Hydrolase</keyword>
<dbReference type="Proteomes" id="UP000008909">
    <property type="component" value="Unassembled WGS sequence"/>
</dbReference>
<dbReference type="PROSITE" id="PS50878">
    <property type="entry name" value="RT_POL"/>
    <property type="match status" value="1"/>
</dbReference>
<gene>
    <name evidence="9" type="ORF">CLF_105421</name>
</gene>
<keyword evidence="5" id="KW-0255">Endonuclease</keyword>
<dbReference type="InterPro" id="IPR043128">
    <property type="entry name" value="Rev_trsase/Diguanyl_cyclase"/>
</dbReference>
<protein>
    <submittedName>
        <fullName evidence="9">Retrovirus-related Pol polyprotein from transposon 17.6</fullName>
    </submittedName>
</protein>
<dbReference type="PROSITE" id="PS00141">
    <property type="entry name" value="ASP_PROTEASE"/>
    <property type="match status" value="1"/>
</dbReference>
<evidence type="ECO:0000256" key="4">
    <source>
        <dbReference type="ARBA" id="ARBA00022722"/>
    </source>
</evidence>
<dbReference type="Pfam" id="PF00078">
    <property type="entry name" value="RVT_1"/>
    <property type="match status" value="1"/>
</dbReference>
<dbReference type="CDD" id="cd00303">
    <property type="entry name" value="retropepsin_like"/>
    <property type="match status" value="1"/>
</dbReference>
<dbReference type="InterPro" id="IPR043502">
    <property type="entry name" value="DNA/RNA_pol_sf"/>
</dbReference>
<evidence type="ECO:0000256" key="3">
    <source>
        <dbReference type="ARBA" id="ARBA00022695"/>
    </source>
</evidence>
<dbReference type="GO" id="GO:0004190">
    <property type="term" value="F:aspartic-type endopeptidase activity"/>
    <property type="evidence" value="ECO:0007669"/>
    <property type="project" value="InterPro"/>
</dbReference>
<dbReference type="InterPro" id="IPR000477">
    <property type="entry name" value="RT_dom"/>
</dbReference>
<dbReference type="SUPFAM" id="SSF50630">
    <property type="entry name" value="Acid proteases"/>
    <property type="match status" value="1"/>
</dbReference>
<evidence type="ECO:0000256" key="1">
    <source>
        <dbReference type="ARBA" id="ARBA00022670"/>
    </source>
</evidence>
<feature type="domain" description="Reverse transcriptase" evidence="8">
    <location>
        <begin position="448"/>
        <end position="594"/>
    </location>
</feature>
<dbReference type="PANTHER" id="PTHR24559:SF444">
    <property type="entry name" value="REVERSE TRANSCRIPTASE DOMAIN-CONTAINING PROTEIN"/>
    <property type="match status" value="1"/>
</dbReference>
<dbReference type="GO" id="GO:0004519">
    <property type="term" value="F:endonuclease activity"/>
    <property type="evidence" value="ECO:0007669"/>
    <property type="project" value="UniProtKB-KW"/>
</dbReference>
<evidence type="ECO:0000259" key="8">
    <source>
        <dbReference type="PROSITE" id="PS50878"/>
    </source>
</evidence>
<keyword evidence="3" id="KW-0548">Nucleotidyltransferase</keyword>
<dbReference type="GO" id="GO:0006508">
    <property type="term" value="P:proteolysis"/>
    <property type="evidence" value="ECO:0007669"/>
    <property type="project" value="UniProtKB-KW"/>
</dbReference>
<dbReference type="EMBL" id="DF143923">
    <property type="protein sequence ID" value="GAA54788.1"/>
    <property type="molecule type" value="Genomic_DNA"/>
</dbReference>
<evidence type="ECO:0000256" key="7">
    <source>
        <dbReference type="ARBA" id="ARBA00022918"/>
    </source>
</evidence>
<dbReference type="InterPro" id="IPR021109">
    <property type="entry name" value="Peptidase_aspartic_dom_sf"/>
</dbReference>
<keyword evidence="1" id="KW-0645">Protease</keyword>
<evidence type="ECO:0000256" key="5">
    <source>
        <dbReference type="ARBA" id="ARBA00022759"/>
    </source>
</evidence>
<keyword evidence="10" id="KW-1185">Reference proteome</keyword>